<keyword evidence="11" id="KW-0969">Cilium</keyword>
<comment type="similarity">
    <text evidence="8">Belongs to the exbB/tolQ family.</text>
</comment>
<dbReference type="PANTHER" id="PTHR30625:SF15">
    <property type="entry name" value="BIOPOLYMER TRANSPORT PROTEIN EXBB"/>
    <property type="match status" value="1"/>
</dbReference>
<dbReference type="InterPro" id="IPR050790">
    <property type="entry name" value="ExbB/TolQ_transport"/>
</dbReference>
<keyword evidence="6 9" id="KW-1133">Transmembrane helix</keyword>
<evidence type="ECO:0000256" key="7">
    <source>
        <dbReference type="ARBA" id="ARBA00023136"/>
    </source>
</evidence>
<evidence type="ECO:0000256" key="6">
    <source>
        <dbReference type="ARBA" id="ARBA00022989"/>
    </source>
</evidence>
<dbReference type="Pfam" id="PF01618">
    <property type="entry name" value="MotA_ExbB"/>
    <property type="match status" value="1"/>
</dbReference>
<evidence type="ECO:0000256" key="2">
    <source>
        <dbReference type="ARBA" id="ARBA00022448"/>
    </source>
</evidence>
<feature type="domain" description="MotA/TolQ/ExbB proton channel" evidence="10">
    <location>
        <begin position="90"/>
        <end position="195"/>
    </location>
</feature>
<sequence>MSHPLYHQLSEQLGYLTWPLFICAFLSSLIVVERLALLLFELPKRDTWLTQLRRQPKSATPQEKQQLMTQISRGSSMLSKGTALLLAHSDHPRAMREEIATLWLVKQKRQLLSGLKILQVIGIITPLLGLLGTVLGLIEMFNQLGVSEGPVTPAQLASGLGLAMNTTAAGLIIAVPAITFAHLLTLWAEQRCNKMSHILNLLNLWLEGFDKALSLDNDTSAPQGTTLAHSTATSSSP</sequence>
<dbReference type="InterPro" id="IPR002898">
    <property type="entry name" value="MotA_ExbB_proton_chnl"/>
</dbReference>
<evidence type="ECO:0000256" key="8">
    <source>
        <dbReference type="RuleBase" id="RU004057"/>
    </source>
</evidence>
<reference evidence="11 12" key="1">
    <citation type="submission" date="2021-05" db="EMBL/GenBank/DDBJ databases">
        <title>Molecular characterization for Shewanella algae harboring chromosomal blaOXA-55-like strains isolated from clinical and environment sample.</title>
        <authorList>
            <person name="Ohama Y."/>
            <person name="Aoki K."/>
            <person name="Harada S."/>
            <person name="Moriya K."/>
            <person name="Ishii Y."/>
            <person name="Tateda K."/>
        </authorList>
    </citation>
    <scope>NUCLEOTIDE SEQUENCE [LARGE SCALE GENOMIC DNA]</scope>
    <source>
        <strain evidence="11 12">LMG 23746</strain>
    </source>
</reference>
<keyword evidence="3" id="KW-1003">Cell membrane</keyword>
<name>A0ABQ4PIT4_9GAMM</name>
<organism evidence="11 12">
    <name type="scientific">Shewanella algidipiscicola</name>
    <dbReference type="NCBI Taxonomy" id="614070"/>
    <lineage>
        <taxon>Bacteria</taxon>
        <taxon>Pseudomonadati</taxon>
        <taxon>Pseudomonadota</taxon>
        <taxon>Gammaproteobacteria</taxon>
        <taxon>Alteromonadales</taxon>
        <taxon>Shewanellaceae</taxon>
        <taxon>Shewanella</taxon>
    </lineage>
</organism>
<dbReference type="PANTHER" id="PTHR30625">
    <property type="entry name" value="PROTEIN TOLQ"/>
    <property type="match status" value="1"/>
</dbReference>
<evidence type="ECO:0000259" key="10">
    <source>
        <dbReference type="Pfam" id="PF01618"/>
    </source>
</evidence>
<feature type="transmembrane region" description="Helical" evidence="9">
    <location>
        <begin position="15"/>
        <end position="40"/>
    </location>
</feature>
<dbReference type="RefSeq" id="WP_119977730.1">
    <property type="nucleotide sequence ID" value="NZ_BPFB01000023.1"/>
</dbReference>
<comment type="caution">
    <text evidence="11">The sequence shown here is derived from an EMBL/GenBank/DDBJ whole genome shotgun (WGS) entry which is preliminary data.</text>
</comment>
<proteinExistence type="inferred from homology"/>
<gene>
    <name evidence="11" type="primary">exbB_1</name>
    <name evidence="11" type="ORF">TUM4630_21720</name>
</gene>
<protein>
    <submittedName>
        <fullName evidence="11">Flagellar motor protein MotA</fullName>
    </submittedName>
</protein>
<feature type="transmembrane region" description="Helical" evidence="9">
    <location>
        <begin position="117"/>
        <end position="138"/>
    </location>
</feature>
<evidence type="ECO:0000256" key="5">
    <source>
        <dbReference type="ARBA" id="ARBA00022927"/>
    </source>
</evidence>
<evidence type="ECO:0000256" key="9">
    <source>
        <dbReference type="SAM" id="Phobius"/>
    </source>
</evidence>
<accession>A0ABQ4PIT4</accession>
<keyword evidence="5 8" id="KW-0653">Protein transport</keyword>
<evidence type="ECO:0000313" key="12">
    <source>
        <dbReference type="Proteomes" id="UP000761574"/>
    </source>
</evidence>
<keyword evidence="12" id="KW-1185">Reference proteome</keyword>
<dbReference type="Proteomes" id="UP000761574">
    <property type="component" value="Unassembled WGS sequence"/>
</dbReference>
<keyword evidence="11" id="KW-0966">Cell projection</keyword>
<keyword evidence="2 8" id="KW-0813">Transport</keyword>
<evidence type="ECO:0000256" key="4">
    <source>
        <dbReference type="ARBA" id="ARBA00022692"/>
    </source>
</evidence>
<keyword evidence="7 9" id="KW-0472">Membrane</keyword>
<dbReference type="EMBL" id="BPFB01000023">
    <property type="protein sequence ID" value="GIU47519.1"/>
    <property type="molecule type" value="Genomic_DNA"/>
</dbReference>
<evidence type="ECO:0000256" key="1">
    <source>
        <dbReference type="ARBA" id="ARBA00004651"/>
    </source>
</evidence>
<evidence type="ECO:0000313" key="11">
    <source>
        <dbReference type="EMBL" id="GIU47519.1"/>
    </source>
</evidence>
<keyword evidence="11" id="KW-0282">Flagellum</keyword>
<keyword evidence="4 9" id="KW-0812">Transmembrane</keyword>
<feature type="transmembrane region" description="Helical" evidence="9">
    <location>
        <begin position="168"/>
        <end position="188"/>
    </location>
</feature>
<evidence type="ECO:0000256" key="3">
    <source>
        <dbReference type="ARBA" id="ARBA00022475"/>
    </source>
</evidence>
<comment type="subcellular location">
    <subcellularLocation>
        <location evidence="1">Cell membrane</location>
        <topology evidence="1">Multi-pass membrane protein</topology>
    </subcellularLocation>
    <subcellularLocation>
        <location evidence="8">Membrane</location>
        <topology evidence="8">Multi-pass membrane protein</topology>
    </subcellularLocation>
</comment>